<evidence type="ECO:0000256" key="1">
    <source>
        <dbReference type="SAM" id="MobiDB-lite"/>
    </source>
</evidence>
<name>A0A0J6FB83_COCPO</name>
<gene>
    <name evidence="2" type="ORF">CPAG_02529</name>
</gene>
<protein>
    <submittedName>
        <fullName evidence="2">Uncharacterized protein</fullName>
    </submittedName>
</protein>
<evidence type="ECO:0000313" key="3">
    <source>
        <dbReference type="Proteomes" id="UP000054567"/>
    </source>
</evidence>
<dbReference type="AlphaFoldDB" id="A0A0J6FB83"/>
<reference evidence="3" key="2">
    <citation type="journal article" date="2009" name="Genome Res.">
        <title>Comparative genomic analyses of the human fungal pathogens Coccidioides and their relatives.</title>
        <authorList>
            <person name="Sharpton T.J."/>
            <person name="Stajich J.E."/>
            <person name="Rounsley S.D."/>
            <person name="Gardner M.J."/>
            <person name="Wortman J.R."/>
            <person name="Jordar V.S."/>
            <person name="Maiti R."/>
            <person name="Kodira C.D."/>
            <person name="Neafsey D.E."/>
            <person name="Zeng Q."/>
            <person name="Hung C.-Y."/>
            <person name="McMahan C."/>
            <person name="Muszewska A."/>
            <person name="Grynberg M."/>
            <person name="Mandel M.A."/>
            <person name="Kellner E.M."/>
            <person name="Barker B.M."/>
            <person name="Galgiani J.N."/>
            <person name="Orbach M.J."/>
            <person name="Kirkland T.N."/>
            <person name="Cole G.T."/>
            <person name="Henn M.R."/>
            <person name="Birren B.W."/>
            <person name="Taylor J.W."/>
        </authorList>
    </citation>
    <scope>NUCLEOTIDE SEQUENCE [LARGE SCALE GENOMIC DNA]</scope>
    <source>
        <strain evidence="3">RMSCC 3488</strain>
    </source>
</reference>
<proteinExistence type="predicted"/>
<reference evidence="2 3" key="1">
    <citation type="submission" date="2007-06" db="EMBL/GenBank/DDBJ databases">
        <title>The Genome Sequence of Coccidioides posadasii RMSCC_3488.</title>
        <authorList>
            <consortium name="Coccidioides Genome Resources Consortium"/>
            <consortium name="The Broad Institute Genome Sequencing Platform"/>
            <person name="Henn M.R."/>
            <person name="Sykes S."/>
            <person name="Young S."/>
            <person name="Jaffe D."/>
            <person name="Berlin A."/>
            <person name="Alvarez P."/>
            <person name="Butler J."/>
            <person name="Gnerre S."/>
            <person name="Grabherr M."/>
            <person name="Mauceli E."/>
            <person name="Brockman W."/>
            <person name="Kodira C."/>
            <person name="Alvarado L."/>
            <person name="Zeng Q."/>
            <person name="Crawford M."/>
            <person name="Antoine C."/>
            <person name="Devon K."/>
            <person name="Galgiani J."/>
            <person name="Orsborn K."/>
            <person name="Lewis M.L."/>
            <person name="Nusbaum C."/>
            <person name="Galagan J."/>
            <person name="Birren B."/>
        </authorList>
    </citation>
    <scope>NUCLEOTIDE SEQUENCE [LARGE SCALE GENOMIC DNA]</scope>
    <source>
        <strain evidence="2 3">RMSCC 3488</strain>
    </source>
</reference>
<dbReference type="Proteomes" id="UP000054567">
    <property type="component" value="Unassembled WGS sequence"/>
</dbReference>
<accession>A0A0J6FB83</accession>
<organism evidence="2 3">
    <name type="scientific">Coccidioides posadasii RMSCC 3488</name>
    <dbReference type="NCBI Taxonomy" id="454284"/>
    <lineage>
        <taxon>Eukaryota</taxon>
        <taxon>Fungi</taxon>
        <taxon>Dikarya</taxon>
        <taxon>Ascomycota</taxon>
        <taxon>Pezizomycotina</taxon>
        <taxon>Eurotiomycetes</taxon>
        <taxon>Eurotiomycetidae</taxon>
        <taxon>Onygenales</taxon>
        <taxon>Onygenaceae</taxon>
        <taxon>Coccidioides</taxon>
    </lineage>
</organism>
<sequence>MRREQKTLDSEDGGTGYLKDDVRGWQRRVTVQRAQTAAGFAPTRQTPDQPQGPGGAAQPQLQPQPRVLQPYITGKPQDTSHRPLLTVIYHVTNTANRQTTRFSTLATSCNDQIKQKEMHSLLADGYWKYS</sequence>
<dbReference type="EMBL" id="DS268109">
    <property type="protein sequence ID" value="KMM66189.1"/>
    <property type="molecule type" value="Genomic_DNA"/>
</dbReference>
<feature type="region of interest" description="Disordered" evidence="1">
    <location>
        <begin position="1"/>
        <end position="79"/>
    </location>
</feature>
<reference evidence="3" key="3">
    <citation type="journal article" date="2010" name="Genome Res.">
        <title>Population genomic sequencing of Coccidioides fungi reveals recent hybridization and transposon control.</title>
        <authorList>
            <person name="Neafsey D.E."/>
            <person name="Barker B.M."/>
            <person name="Sharpton T.J."/>
            <person name="Stajich J.E."/>
            <person name="Park D.J."/>
            <person name="Whiston E."/>
            <person name="Hung C.-Y."/>
            <person name="McMahan C."/>
            <person name="White J."/>
            <person name="Sykes S."/>
            <person name="Heiman D."/>
            <person name="Young S."/>
            <person name="Zeng Q."/>
            <person name="Abouelleil A."/>
            <person name="Aftuck L."/>
            <person name="Bessette D."/>
            <person name="Brown A."/>
            <person name="FitzGerald M."/>
            <person name="Lui A."/>
            <person name="Macdonald J.P."/>
            <person name="Priest M."/>
            <person name="Orbach M.J."/>
            <person name="Galgiani J.N."/>
            <person name="Kirkland T.N."/>
            <person name="Cole G.T."/>
            <person name="Birren B.W."/>
            <person name="Henn M.R."/>
            <person name="Taylor J.W."/>
            <person name="Rounsley S.D."/>
        </authorList>
    </citation>
    <scope>NUCLEOTIDE SEQUENCE [LARGE SCALE GENOMIC DNA]</scope>
    <source>
        <strain evidence="3">RMSCC 3488</strain>
    </source>
</reference>
<evidence type="ECO:0000313" key="2">
    <source>
        <dbReference type="EMBL" id="KMM66189.1"/>
    </source>
</evidence>
<dbReference type="VEuPathDB" id="FungiDB:CPAG_02529"/>
<feature type="compositionally biased region" description="Low complexity" evidence="1">
    <location>
        <begin position="42"/>
        <end position="70"/>
    </location>
</feature>